<organism evidence="1 2">
    <name type="scientific">Magallana gigas</name>
    <name type="common">Pacific oyster</name>
    <name type="synonym">Crassostrea gigas</name>
    <dbReference type="NCBI Taxonomy" id="29159"/>
    <lineage>
        <taxon>Eukaryota</taxon>
        <taxon>Metazoa</taxon>
        <taxon>Spiralia</taxon>
        <taxon>Lophotrochozoa</taxon>
        <taxon>Mollusca</taxon>
        <taxon>Bivalvia</taxon>
        <taxon>Autobranchia</taxon>
        <taxon>Pteriomorphia</taxon>
        <taxon>Ostreida</taxon>
        <taxon>Ostreoidea</taxon>
        <taxon>Ostreidae</taxon>
        <taxon>Magallana</taxon>
    </lineage>
</organism>
<dbReference type="EnsemblMetazoa" id="G3001.3">
    <property type="protein sequence ID" value="G3001.3:cds"/>
    <property type="gene ID" value="G3001"/>
</dbReference>
<name>A0A8W8LVW8_MAGGI</name>
<keyword evidence="2" id="KW-1185">Reference proteome</keyword>
<dbReference type="EnsemblMetazoa" id="G3001.2">
    <property type="protein sequence ID" value="G3001.2:cds"/>
    <property type="gene ID" value="G3001"/>
</dbReference>
<proteinExistence type="predicted"/>
<accession>A0A8W8LVW8</accession>
<sequence>MLELRPSEIFFSQATIRDHFSGGFRTIYGTLEQCMNDPDVINDIPEITVCHKDGKWFTLDNRRLWVFRQLEMRGRLSSISVNESDSIPECKYNTKNGGTSVEILKW</sequence>
<evidence type="ECO:0000313" key="1">
    <source>
        <dbReference type="EnsemblMetazoa" id="G3001.3:cds"/>
    </source>
</evidence>
<dbReference type="AlphaFoldDB" id="A0A8W8LVW8"/>
<reference evidence="1" key="1">
    <citation type="submission" date="2022-08" db="UniProtKB">
        <authorList>
            <consortium name="EnsemblMetazoa"/>
        </authorList>
    </citation>
    <scope>IDENTIFICATION</scope>
    <source>
        <strain evidence="1">05x7-T-G4-1.051#20</strain>
    </source>
</reference>
<dbReference type="EnsemblMetazoa" id="G3001.1">
    <property type="protein sequence ID" value="G3001.1:cds"/>
    <property type="gene ID" value="G3001"/>
</dbReference>
<evidence type="ECO:0000313" key="2">
    <source>
        <dbReference type="Proteomes" id="UP000005408"/>
    </source>
</evidence>
<dbReference type="PANTHER" id="PTHR35378:SF1">
    <property type="entry name" value="C2H2-TYPE DOMAIN-CONTAINING PROTEIN"/>
    <property type="match status" value="1"/>
</dbReference>
<dbReference type="PANTHER" id="PTHR35378">
    <property type="entry name" value="UNNAMED PRODUCT"/>
    <property type="match status" value="1"/>
</dbReference>
<dbReference type="Proteomes" id="UP000005408">
    <property type="component" value="Unassembled WGS sequence"/>
</dbReference>
<dbReference type="EnsemblMetazoa" id="G3001.4">
    <property type="protein sequence ID" value="G3001.4:cds"/>
    <property type="gene ID" value="G3001"/>
</dbReference>
<protein>
    <submittedName>
        <fullName evidence="1">Uncharacterized protein</fullName>
    </submittedName>
</protein>